<dbReference type="GO" id="GO:0005634">
    <property type="term" value="C:nucleus"/>
    <property type="evidence" value="ECO:0007669"/>
    <property type="project" value="TreeGrafter"/>
</dbReference>
<comment type="similarity">
    <text evidence="2">Belongs to the SAP domain-containing ribonucleoprotein family.</text>
</comment>
<gene>
    <name evidence="6" type="ORF">TWF191_004153</name>
    <name evidence="5" type="ORF">TWF679_011255</name>
</gene>
<dbReference type="Gene3D" id="1.10.720.30">
    <property type="entry name" value="SAP domain"/>
    <property type="match status" value="1"/>
</dbReference>
<evidence type="ECO:0000256" key="2">
    <source>
        <dbReference type="ARBA" id="ARBA00046328"/>
    </source>
</evidence>
<feature type="compositionally biased region" description="Basic and acidic residues" evidence="3">
    <location>
        <begin position="225"/>
        <end position="234"/>
    </location>
</feature>
<feature type="compositionally biased region" description="Polar residues" evidence="3">
    <location>
        <begin position="168"/>
        <end position="177"/>
    </location>
</feature>
<dbReference type="PANTHER" id="PTHR46551:SF1">
    <property type="entry name" value="SAP DOMAIN-CONTAINING RIBONUCLEOPROTEIN"/>
    <property type="match status" value="1"/>
</dbReference>
<proteinExistence type="inferred from homology"/>
<feature type="region of interest" description="Disordered" evidence="3">
    <location>
        <begin position="140"/>
        <end position="264"/>
    </location>
</feature>
<dbReference type="InterPro" id="IPR036361">
    <property type="entry name" value="SAP_dom_sf"/>
</dbReference>
<dbReference type="Pfam" id="PF18592">
    <property type="entry name" value="Tho1_MOS11_C"/>
    <property type="match status" value="1"/>
</dbReference>
<dbReference type="InterPro" id="IPR040746">
    <property type="entry name" value="THO1_MOS11_C"/>
</dbReference>
<comment type="caution">
    <text evidence="6">The sequence shown here is derived from an EMBL/GenBank/DDBJ whole genome shotgun (WGS) entry which is preliminary data.</text>
</comment>
<dbReference type="OrthoDB" id="445357at2759"/>
<evidence type="ECO:0000256" key="1">
    <source>
        <dbReference type="ARBA" id="ARBA00022553"/>
    </source>
</evidence>
<evidence type="ECO:0000259" key="4">
    <source>
        <dbReference type="PROSITE" id="PS50800"/>
    </source>
</evidence>
<dbReference type="GO" id="GO:0016973">
    <property type="term" value="P:poly(A)+ mRNA export from nucleus"/>
    <property type="evidence" value="ECO:0007669"/>
    <property type="project" value="TreeGrafter"/>
</dbReference>
<feature type="region of interest" description="Disordered" evidence="3">
    <location>
        <begin position="299"/>
        <end position="353"/>
    </location>
</feature>
<dbReference type="PROSITE" id="PS50800">
    <property type="entry name" value="SAP"/>
    <property type="match status" value="1"/>
</dbReference>
<dbReference type="Proteomes" id="UP000483672">
    <property type="component" value="Unassembled WGS sequence"/>
</dbReference>
<feature type="compositionally biased region" description="Low complexity" evidence="3">
    <location>
        <begin position="145"/>
        <end position="155"/>
    </location>
</feature>
<feature type="domain" description="SAP" evidence="4">
    <location>
        <begin position="106"/>
        <end position="140"/>
    </location>
</feature>
<keyword evidence="1" id="KW-0597">Phosphoprotein</keyword>
<dbReference type="Proteomes" id="UP000614610">
    <property type="component" value="Unassembled WGS sequence"/>
</dbReference>
<evidence type="ECO:0000256" key="3">
    <source>
        <dbReference type="SAM" id="MobiDB-lite"/>
    </source>
</evidence>
<dbReference type="InterPro" id="IPR003034">
    <property type="entry name" value="SAP_dom"/>
</dbReference>
<evidence type="ECO:0000313" key="7">
    <source>
        <dbReference type="Proteomes" id="UP000483672"/>
    </source>
</evidence>
<dbReference type="PANTHER" id="PTHR46551">
    <property type="entry name" value="SAP DOMAIN-CONTAINING RIBONUCLEOPROTEIN"/>
    <property type="match status" value="1"/>
</dbReference>
<dbReference type="Pfam" id="PF02037">
    <property type="entry name" value="SAP"/>
    <property type="match status" value="1"/>
</dbReference>
<reference evidence="6 7" key="1">
    <citation type="submission" date="2019-06" db="EMBL/GenBank/DDBJ databases">
        <authorList>
            <person name="Palmer J.M."/>
        </authorList>
    </citation>
    <scope>NUCLEOTIDE SEQUENCE [LARGE SCALE GENOMIC DNA]</scope>
    <source>
        <strain evidence="6 7">TWF191</strain>
        <strain evidence="5">TWF679</strain>
    </source>
</reference>
<dbReference type="EMBL" id="WIPF01000020">
    <property type="protein sequence ID" value="KAF3227288.1"/>
    <property type="molecule type" value="Genomic_DNA"/>
</dbReference>
<dbReference type="AlphaFoldDB" id="A0A7C8VAG4"/>
<dbReference type="SUPFAM" id="SSF68906">
    <property type="entry name" value="SAP domain"/>
    <property type="match status" value="1"/>
</dbReference>
<accession>A0A7C8VAG4</accession>
<dbReference type="InterPro" id="IPR052240">
    <property type="entry name" value="SAP_domain_ribonucleoprotein"/>
</dbReference>
<evidence type="ECO:0000313" key="6">
    <source>
        <dbReference type="EMBL" id="KAF3227288.1"/>
    </source>
</evidence>
<organism evidence="6 7">
    <name type="scientific">Orbilia oligospora</name>
    <name type="common">Nematode-trapping fungus</name>
    <name type="synonym">Arthrobotrys oligospora</name>
    <dbReference type="NCBI Taxonomy" id="2813651"/>
    <lineage>
        <taxon>Eukaryota</taxon>
        <taxon>Fungi</taxon>
        <taxon>Dikarya</taxon>
        <taxon>Ascomycota</taxon>
        <taxon>Pezizomycotina</taxon>
        <taxon>Orbiliomycetes</taxon>
        <taxon>Orbiliales</taxon>
        <taxon>Orbiliaceae</taxon>
        <taxon>Orbilia</taxon>
    </lineage>
</organism>
<dbReference type="EMBL" id="WIWT01000095">
    <property type="protein sequence ID" value="KAF3201636.1"/>
    <property type="molecule type" value="Genomic_DNA"/>
</dbReference>
<sequence>MFALRAWRFGDFALTLNRMWLFQTLGKPSFVAVLEGRAEARCVAVLYMEGDVFSWQVLGSPATRAGRQRHAVGSAARFLRILPTIKQHPSLTPTVANFVFQAMTDYNKLKVADLKEQLALRGLPLIGKKDELVSRLVADDAAKASNPPNGESSSEPAKEEAPVVASVTPATETPVEQQDTKKDTTAPSEPVTEPTSAAPIEGEKKKFTFKRLADEFEAPAPNEVPKPEESEQPKAPEPVESFTAGLATTNTDSELEKRKKRAARFGVPVTDSIKLAERAKRFAADGDDSNKDTTIKALDSALGENKGKKRASETRIQNEPPKKSKDSPKPAVTGVLADPSEKAKAEARAKRFG</sequence>
<evidence type="ECO:0000313" key="5">
    <source>
        <dbReference type="EMBL" id="KAF3201636.1"/>
    </source>
</evidence>
<dbReference type="SMART" id="SM00513">
    <property type="entry name" value="SAP"/>
    <property type="match status" value="1"/>
</dbReference>
<feature type="compositionally biased region" description="Basic and acidic residues" evidence="3">
    <location>
        <begin position="339"/>
        <end position="353"/>
    </location>
</feature>
<protein>
    <recommendedName>
        <fullName evidence="4">SAP domain-containing protein</fullName>
    </recommendedName>
</protein>
<name>A0A7C8VAG4_ORBOL</name>
<feature type="compositionally biased region" description="Basic and acidic residues" evidence="3">
    <location>
        <begin position="201"/>
        <end position="214"/>
    </location>
</feature>